<dbReference type="SFLD" id="SFLDS00003">
    <property type="entry name" value="Haloacid_Dehalogenase"/>
    <property type="match status" value="1"/>
</dbReference>
<dbReference type="Pfam" id="PF00702">
    <property type="entry name" value="Hydrolase"/>
    <property type="match status" value="1"/>
</dbReference>
<dbReference type="InterPro" id="IPR006439">
    <property type="entry name" value="HAD-SF_hydro_IA"/>
</dbReference>
<keyword evidence="5" id="KW-0378">Hydrolase</keyword>
<evidence type="ECO:0000256" key="2">
    <source>
        <dbReference type="ARBA" id="ARBA00006171"/>
    </source>
</evidence>
<evidence type="ECO:0000256" key="3">
    <source>
        <dbReference type="ARBA" id="ARBA00022723"/>
    </source>
</evidence>
<dbReference type="SFLD" id="SFLDG01129">
    <property type="entry name" value="C1.5:_HAD__Beta-PGM__Phosphata"/>
    <property type="match status" value="1"/>
</dbReference>
<dbReference type="OrthoDB" id="9800058at2"/>
<dbReference type="SUPFAM" id="SSF56784">
    <property type="entry name" value="HAD-like"/>
    <property type="match status" value="1"/>
</dbReference>
<evidence type="ECO:0000313" key="6">
    <source>
        <dbReference type="Proteomes" id="UP000325161"/>
    </source>
</evidence>
<proteinExistence type="inferred from homology"/>
<dbReference type="EMBL" id="CP043046">
    <property type="protein sequence ID" value="QEI05961.1"/>
    <property type="molecule type" value="Genomic_DNA"/>
</dbReference>
<accession>A0A5C0AZE9</accession>
<name>A0A5C0AZE9_9BURK</name>
<dbReference type="PANTHER" id="PTHR46193:SF10">
    <property type="entry name" value="6-PHOSPHOGLUCONATE PHOSPHATASE"/>
    <property type="match status" value="1"/>
</dbReference>
<dbReference type="InterPro" id="IPR023198">
    <property type="entry name" value="PGP-like_dom2"/>
</dbReference>
<dbReference type="Gene3D" id="1.10.150.240">
    <property type="entry name" value="Putative phosphatase, domain 2"/>
    <property type="match status" value="1"/>
</dbReference>
<dbReference type="RefSeq" id="WP_148814344.1">
    <property type="nucleotide sequence ID" value="NZ_CP043046.1"/>
</dbReference>
<evidence type="ECO:0000256" key="4">
    <source>
        <dbReference type="ARBA" id="ARBA00022842"/>
    </source>
</evidence>
<dbReference type="GO" id="GO:0046872">
    <property type="term" value="F:metal ion binding"/>
    <property type="evidence" value="ECO:0007669"/>
    <property type="project" value="UniProtKB-KW"/>
</dbReference>
<dbReference type="Gene3D" id="3.40.50.1000">
    <property type="entry name" value="HAD superfamily/HAD-like"/>
    <property type="match status" value="1"/>
</dbReference>
<dbReference type="InterPro" id="IPR023214">
    <property type="entry name" value="HAD_sf"/>
</dbReference>
<dbReference type="NCBIfam" id="TIGR01509">
    <property type="entry name" value="HAD-SF-IA-v3"/>
    <property type="match status" value="1"/>
</dbReference>
<dbReference type="InterPro" id="IPR051600">
    <property type="entry name" value="Beta-PGM-like"/>
</dbReference>
<dbReference type="GO" id="GO:0016787">
    <property type="term" value="F:hydrolase activity"/>
    <property type="evidence" value="ECO:0007669"/>
    <property type="project" value="UniProtKB-KW"/>
</dbReference>
<sequence>MSSNTAPDRIDAVIFDCDGTLVDSETLSAKVALDMLAEHGVVLDYEDMLARNRGRQFARIVDELRAAYPHAVADDFIEDFRTRTLHTFRQHLQPIAGAVALVEALHLPMCVASNAPRAKIEACLEITGMLSHFQDRIVSAYEVGAWKPDPALVLAACALFDLPPERCLLVEDSVAGVEAGIAAGVHVLAYRIDTPGTHWPSDRVRLIDDLADVLTRVAA</sequence>
<keyword evidence="4" id="KW-0460">Magnesium</keyword>
<dbReference type="PANTHER" id="PTHR46193">
    <property type="entry name" value="6-PHOSPHOGLUCONATE PHOSPHATASE"/>
    <property type="match status" value="1"/>
</dbReference>
<gene>
    <name evidence="5" type="ORF">FXN63_08985</name>
</gene>
<organism evidence="5 6">
    <name type="scientific">Pigmentiphaga aceris</name>
    <dbReference type="NCBI Taxonomy" id="1940612"/>
    <lineage>
        <taxon>Bacteria</taxon>
        <taxon>Pseudomonadati</taxon>
        <taxon>Pseudomonadota</taxon>
        <taxon>Betaproteobacteria</taxon>
        <taxon>Burkholderiales</taxon>
        <taxon>Alcaligenaceae</taxon>
        <taxon>Pigmentiphaga</taxon>
    </lineage>
</organism>
<keyword evidence="3" id="KW-0479">Metal-binding</keyword>
<dbReference type="Proteomes" id="UP000325161">
    <property type="component" value="Chromosome"/>
</dbReference>
<reference evidence="5 6" key="1">
    <citation type="submission" date="2019-08" db="EMBL/GenBank/DDBJ databases">
        <title>Amphibian skin-associated Pigmentiphaga: genome sequence and occurrence across geography and hosts.</title>
        <authorList>
            <person name="Bletz M.C."/>
            <person name="Bunk B."/>
            <person name="Sproeer C."/>
            <person name="Biwer P."/>
            <person name="Reiter S."/>
            <person name="Rabemananjara F.C.E."/>
            <person name="Schulz S."/>
            <person name="Overmann J."/>
            <person name="Vences M."/>
        </authorList>
    </citation>
    <scope>NUCLEOTIDE SEQUENCE [LARGE SCALE GENOMIC DNA]</scope>
    <source>
        <strain evidence="5 6">Mada1488</strain>
    </source>
</reference>
<dbReference type="KEGG" id="pacr:FXN63_08985"/>
<dbReference type="InterPro" id="IPR036412">
    <property type="entry name" value="HAD-like_sf"/>
</dbReference>
<comment type="similarity">
    <text evidence="2">Belongs to the HAD-like hydrolase superfamily. CbbY/CbbZ/Gph/YieH family.</text>
</comment>
<comment type="cofactor">
    <cofactor evidence="1">
        <name>Mg(2+)</name>
        <dbReference type="ChEBI" id="CHEBI:18420"/>
    </cofactor>
</comment>
<evidence type="ECO:0000256" key="1">
    <source>
        <dbReference type="ARBA" id="ARBA00001946"/>
    </source>
</evidence>
<dbReference type="AlphaFoldDB" id="A0A5C0AZE9"/>
<protein>
    <submittedName>
        <fullName evidence="5">HAD-IA family hydrolase</fullName>
    </submittedName>
</protein>
<keyword evidence="6" id="KW-1185">Reference proteome</keyword>
<evidence type="ECO:0000313" key="5">
    <source>
        <dbReference type="EMBL" id="QEI05961.1"/>
    </source>
</evidence>